<evidence type="ECO:0000313" key="5">
    <source>
        <dbReference type="EMBL" id="MBD1372847.1"/>
    </source>
</evidence>
<dbReference type="Gene3D" id="3.30.470.20">
    <property type="entry name" value="ATP-grasp fold, B domain"/>
    <property type="match status" value="1"/>
</dbReference>
<dbReference type="AlphaFoldDB" id="A0A926NAC6"/>
<dbReference type="GO" id="GO:0005524">
    <property type="term" value="F:ATP binding"/>
    <property type="evidence" value="ECO:0007669"/>
    <property type="project" value="UniProtKB-UniRule"/>
</dbReference>
<dbReference type="RefSeq" id="WP_191138649.1">
    <property type="nucleotide sequence ID" value="NZ_JACXAG020000001.1"/>
</dbReference>
<name>A0A926NAC6_9BACL</name>
<organism evidence="5 6">
    <name type="scientific">Polycladospora coralii</name>
    <dbReference type="NCBI Taxonomy" id="2771432"/>
    <lineage>
        <taxon>Bacteria</taxon>
        <taxon>Bacillati</taxon>
        <taxon>Bacillota</taxon>
        <taxon>Bacilli</taxon>
        <taxon>Bacillales</taxon>
        <taxon>Thermoactinomycetaceae</taxon>
        <taxon>Polycladospora</taxon>
    </lineage>
</organism>
<gene>
    <name evidence="5" type="ORF">IC620_10815</name>
</gene>
<proteinExistence type="predicted"/>
<evidence type="ECO:0000256" key="2">
    <source>
        <dbReference type="ARBA" id="ARBA00022840"/>
    </source>
</evidence>
<dbReference type="InterPro" id="IPR003135">
    <property type="entry name" value="ATP-grasp_carboxylate-amine"/>
</dbReference>
<reference evidence="5" key="1">
    <citation type="submission" date="2020-09" db="EMBL/GenBank/DDBJ databases">
        <title>A novel bacterium of genus Hazenella, isolated from South China Sea.</title>
        <authorList>
            <person name="Huang H."/>
            <person name="Mo K."/>
            <person name="Hu Y."/>
        </authorList>
    </citation>
    <scope>NUCLEOTIDE SEQUENCE</scope>
    <source>
        <strain evidence="5">IB182357</strain>
    </source>
</reference>
<dbReference type="GO" id="GO:0046872">
    <property type="term" value="F:metal ion binding"/>
    <property type="evidence" value="ECO:0007669"/>
    <property type="project" value="InterPro"/>
</dbReference>
<keyword evidence="2 3" id="KW-0067">ATP-binding</keyword>
<accession>A0A926NAC6</accession>
<evidence type="ECO:0000256" key="3">
    <source>
        <dbReference type="PROSITE-ProRule" id="PRU00409"/>
    </source>
</evidence>
<feature type="domain" description="ATP-grasp" evidence="4">
    <location>
        <begin position="167"/>
        <end position="381"/>
    </location>
</feature>
<dbReference type="InterPro" id="IPR053269">
    <property type="entry name" value="Asp-Met_ligase"/>
</dbReference>
<comment type="caution">
    <text evidence="5">The sequence shown here is derived from an EMBL/GenBank/DDBJ whole genome shotgun (WGS) entry which is preliminary data.</text>
</comment>
<dbReference type="PANTHER" id="PTHR37018:SF1">
    <property type="entry name" value="CULTURE SPECIFIC PROTEIN, PUTATIVE (AFU_ORTHOLOGUE AFUA_2G00130)-RELATED"/>
    <property type="match status" value="1"/>
</dbReference>
<dbReference type="InterPro" id="IPR040754">
    <property type="entry name" value="PreAtp-grasp"/>
</dbReference>
<dbReference type="SUPFAM" id="SSF56059">
    <property type="entry name" value="Glutathione synthetase ATP-binding domain-like"/>
    <property type="match status" value="1"/>
</dbReference>
<dbReference type="Pfam" id="PF02222">
    <property type="entry name" value="ATP-grasp"/>
    <property type="match status" value="1"/>
</dbReference>
<evidence type="ECO:0000313" key="6">
    <source>
        <dbReference type="Proteomes" id="UP000661691"/>
    </source>
</evidence>
<keyword evidence="6" id="KW-1185">Reference proteome</keyword>
<evidence type="ECO:0000259" key="4">
    <source>
        <dbReference type="PROSITE" id="PS50975"/>
    </source>
</evidence>
<dbReference type="PROSITE" id="PS50975">
    <property type="entry name" value="ATP_GRASP"/>
    <property type="match status" value="1"/>
</dbReference>
<dbReference type="Proteomes" id="UP000661691">
    <property type="component" value="Unassembled WGS sequence"/>
</dbReference>
<dbReference type="InterPro" id="IPR011761">
    <property type="entry name" value="ATP-grasp"/>
</dbReference>
<protein>
    <submittedName>
        <fullName evidence="5">ATP-grasp domain-containing protein</fullName>
    </submittedName>
</protein>
<sequence length="462" mass="52553">MGFEAELKDALVQDQRVKFIYLNNFEVEESWSDDHLIKLPQLTLGSGKTIVNRMEEMGIFLASSSDYIVLKDAIDPDYLQALRDHHFSIPHRIVLTQNNPEQTITENLLEDEETLSKLRELGTKERVFFLPFGVSEAEEKLAEVTGIPLATPSSSVFKKVNSKIYSRQLNEQLGLAQIRGINCESIDSLKQAFNELKPLLADNRKLVLKDALGVSGKGIVIIESERRFMQTLKLLENRSKKANGNQKVAFVLEEWIDKVCDLNYQFLISRDGQVHFHFVKEALTHNGVHQGHLIPSRLTAEQVTALAVISKQIGEALYKDGYFGIVGVDAILDQQNKIWPNLEINARFNMSTYQTRIQEERMTAEQVALVKQYPLKLKYALSYQKIAAYLSTYLYQVTSGKGFLICNFATVNAAYIEEGKPFSGRLYGMIIAENVEELKRLDEEISYQLKQLLEEDQYAQGV</sequence>
<keyword evidence="1 3" id="KW-0547">Nucleotide-binding</keyword>
<evidence type="ECO:0000256" key="1">
    <source>
        <dbReference type="ARBA" id="ARBA00022741"/>
    </source>
</evidence>
<dbReference type="Pfam" id="PF18604">
    <property type="entry name" value="PreAtp-grasp"/>
    <property type="match status" value="1"/>
</dbReference>
<dbReference type="PANTHER" id="PTHR37018">
    <property type="entry name" value="CULTURE SPECIFIC PROTEIN, PUTATIVE (AFU_ORTHOLOGUE AFUA_2G00130)-RELATED"/>
    <property type="match status" value="1"/>
</dbReference>
<dbReference type="EMBL" id="JACXAH010000014">
    <property type="protein sequence ID" value="MBD1372847.1"/>
    <property type="molecule type" value="Genomic_DNA"/>
</dbReference>